<gene>
    <name evidence="1" type="ORF">EFREU_v1c01770</name>
</gene>
<reference evidence="1 2" key="1">
    <citation type="submission" date="2017-11" db="EMBL/GenBank/DDBJ databases">
        <title>Genome sequence of Entomoplasma freundtii BARC 318 (ATCC 51999).</title>
        <authorList>
            <person name="Lo W.-S."/>
            <person name="Gasparich G.E."/>
            <person name="Kuo C.-H."/>
        </authorList>
    </citation>
    <scope>NUCLEOTIDE SEQUENCE [LARGE SCALE GENOMIC DNA]</scope>
    <source>
        <strain evidence="1 2">BARC 318</strain>
    </source>
</reference>
<evidence type="ECO:0000313" key="1">
    <source>
        <dbReference type="EMBL" id="ATZ16204.1"/>
    </source>
</evidence>
<dbReference type="RefSeq" id="WP_100609161.1">
    <property type="nucleotide sequence ID" value="NZ_CP024962.1"/>
</dbReference>
<name>A0A2K8NQZ2_9MOLU</name>
<proteinExistence type="predicted"/>
<dbReference type="KEGG" id="efr:EFREU_v1c01770"/>
<evidence type="ECO:0000313" key="2">
    <source>
        <dbReference type="Proteomes" id="UP000232222"/>
    </source>
</evidence>
<keyword evidence="2" id="KW-1185">Reference proteome</keyword>
<organism evidence="1 2">
    <name type="scientific">Entomoplasma freundtii</name>
    <dbReference type="NCBI Taxonomy" id="74700"/>
    <lineage>
        <taxon>Bacteria</taxon>
        <taxon>Bacillati</taxon>
        <taxon>Mycoplasmatota</taxon>
        <taxon>Mollicutes</taxon>
        <taxon>Entomoplasmatales</taxon>
        <taxon>Entomoplasmataceae</taxon>
        <taxon>Entomoplasma</taxon>
    </lineage>
</organism>
<accession>A0A2K8NQZ2</accession>
<dbReference type="Proteomes" id="UP000232222">
    <property type="component" value="Chromosome"/>
</dbReference>
<protein>
    <submittedName>
        <fullName evidence="1">Uncharacterized protein</fullName>
    </submittedName>
</protein>
<dbReference type="AlphaFoldDB" id="A0A2K8NQZ2"/>
<dbReference type="EMBL" id="CP024962">
    <property type="protein sequence ID" value="ATZ16204.1"/>
    <property type="molecule type" value="Genomic_DNA"/>
</dbReference>
<sequence>MKKLLTFLTTNPNKNPLVIIPEQINLNNLLTKKDLGHIEAYEIDILMAAIIYHNPALINTHLKVVDWDSVVDGQLTSAYIKSDIYLGEVQVNFYVNLVPLLLVEDDNGNSIGVGETRTRQIQDFAKLYRPRVKNKPGALVKAWIENGVLKIQGLINNQSEVPQSATFIVKVGDDRQSHSLVLTFIIEQRFAISSVIINNNLGNLVDFSEKAILQKILNLNPYLQNTLLTIKNHDYISHEVQIRAFGYYGFSRFYYHYEEDLELNDLTYKLLKNKTVAVPNVIYHSQQSFDD</sequence>